<keyword evidence="7 15" id="KW-0418">Kinase</keyword>
<evidence type="ECO:0000256" key="7">
    <source>
        <dbReference type="ARBA" id="ARBA00022777"/>
    </source>
</evidence>
<dbReference type="GO" id="GO:0005524">
    <property type="term" value="F:ATP binding"/>
    <property type="evidence" value="ECO:0007669"/>
    <property type="project" value="UniProtKB-KW"/>
</dbReference>
<keyword evidence="9" id="KW-0539">Nucleus</keyword>
<feature type="compositionally biased region" description="Pro residues" evidence="13">
    <location>
        <begin position="374"/>
        <end position="384"/>
    </location>
</feature>
<dbReference type="AlphaFoldDB" id="A0A3N4JNJ3"/>
<evidence type="ECO:0000256" key="10">
    <source>
        <dbReference type="ARBA" id="ARBA00023277"/>
    </source>
</evidence>
<keyword evidence="10" id="KW-0119">Carbohydrate metabolism</keyword>
<feature type="compositionally biased region" description="Low complexity" evidence="13">
    <location>
        <begin position="529"/>
        <end position="542"/>
    </location>
</feature>
<feature type="compositionally biased region" description="Acidic residues" evidence="13">
    <location>
        <begin position="479"/>
        <end position="494"/>
    </location>
</feature>
<dbReference type="InterPro" id="IPR000719">
    <property type="entry name" value="Prot_kinase_dom"/>
</dbReference>
<comment type="catalytic activity">
    <reaction evidence="11">
        <text>L-threonyl-[protein] + ATP = O-phospho-L-threonyl-[protein] + ADP + H(+)</text>
        <dbReference type="Rhea" id="RHEA:46608"/>
        <dbReference type="Rhea" id="RHEA-COMP:11060"/>
        <dbReference type="Rhea" id="RHEA-COMP:11605"/>
        <dbReference type="ChEBI" id="CHEBI:15378"/>
        <dbReference type="ChEBI" id="CHEBI:30013"/>
        <dbReference type="ChEBI" id="CHEBI:30616"/>
        <dbReference type="ChEBI" id="CHEBI:61977"/>
        <dbReference type="ChEBI" id="CHEBI:456216"/>
        <dbReference type="EC" id="2.7.11.1"/>
    </reaction>
</comment>
<evidence type="ECO:0000256" key="11">
    <source>
        <dbReference type="ARBA" id="ARBA00047899"/>
    </source>
</evidence>
<dbReference type="SUPFAM" id="SSF103243">
    <property type="entry name" value="KA1-like"/>
    <property type="match status" value="1"/>
</dbReference>
<proteinExistence type="inferred from homology"/>
<dbReference type="PROSITE" id="PS50011">
    <property type="entry name" value="PROTEIN_KINASE_DOM"/>
    <property type="match status" value="1"/>
</dbReference>
<dbReference type="Pfam" id="PF16579">
    <property type="entry name" value="AdenylateSensor"/>
    <property type="match status" value="2"/>
</dbReference>
<dbReference type="Pfam" id="PF08587">
    <property type="entry name" value="UBA_2"/>
    <property type="match status" value="1"/>
</dbReference>
<dbReference type="InterPro" id="IPR032270">
    <property type="entry name" value="AMPK_C"/>
</dbReference>
<evidence type="ECO:0000256" key="13">
    <source>
        <dbReference type="SAM" id="MobiDB-lite"/>
    </source>
</evidence>
<protein>
    <recommendedName>
        <fullName evidence="3">non-specific serine/threonine protein kinase</fullName>
        <ecNumber evidence="3">2.7.11.1</ecNumber>
    </recommendedName>
</protein>
<dbReference type="PANTHER" id="PTHR24346">
    <property type="entry name" value="MAP/MICROTUBULE AFFINITY-REGULATING KINASE"/>
    <property type="match status" value="1"/>
</dbReference>
<feature type="region of interest" description="Disordered" evidence="13">
    <location>
        <begin position="561"/>
        <end position="587"/>
    </location>
</feature>
<evidence type="ECO:0000256" key="6">
    <source>
        <dbReference type="ARBA" id="ARBA00022741"/>
    </source>
</evidence>
<dbReference type="OrthoDB" id="193931at2759"/>
<dbReference type="GO" id="GO:0005737">
    <property type="term" value="C:cytoplasm"/>
    <property type="evidence" value="ECO:0007669"/>
    <property type="project" value="TreeGrafter"/>
</dbReference>
<dbReference type="InterPro" id="IPR013896">
    <property type="entry name" value="SNF1_UBA"/>
</dbReference>
<dbReference type="GO" id="GO:0106310">
    <property type="term" value="F:protein serine kinase activity"/>
    <property type="evidence" value="ECO:0007669"/>
    <property type="project" value="RHEA"/>
</dbReference>
<evidence type="ECO:0000256" key="4">
    <source>
        <dbReference type="ARBA" id="ARBA00022527"/>
    </source>
</evidence>
<evidence type="ECO:0000256" key="5">
    <source>
        <dbReference type="ARBA" id="ARBA00022679"/>
    </source>
</evidence>
<dbReference type="CDD" id="cd14334">
    <property type="entry name" value="UBA_SNF1_fungi"/>
    <property type="match status" value="1"/>
</dbReference>
<dbReference type="FunFam" id="1.10.8.10:FF:000069">
    <property type="entry name" value="Non-specific serine/threonine protein kinase"/>
    <property type="match status" value="1"/>
</dbReference>
<keyword evidence="5" id="KW-0808">Transferase</keyword>
<feature type="compositionally biased region" description="Polar residues" evidence="13">
    <location>
        <begin position="403"/>
        <end position="412"/>
    </location>
</feature>
<dbReference type="Pfam" id="PF00069">
    <property type="entry name" value="Pkinase"/>
    <property type="match status" value="2"/>
</dbReference>
<feature type="compositionally biased region" description="Low complexity" evidence="13">
    <location>
        <begin position="427"/>
        <end position="437"/>
    </location>
</feature>
<evidence type="ECO:0000313" key="16">
    <source>
        <dbReference type="Proteomes" id="UP000276215"/>
    </source>
</evidence>
<dbReference type="EMBL" id="ML120425">
    <property type="protein sequence ID" value="RPA95454.1"/>
    <property type="molecule type" value="Genomic_DNA"/>
</dbReference>
<evidence type="ECO:0000259" key="14">
    <source>
        <dbReference type="PROSITE" id="PS50011"/>
    </source>
</evidence>
<feature type="compositionally biased region" description="Polar residues" evidence="13">
    <location>
        <begin position="293"/>
        <end position="321"/>
    </location>
</feature>
<dbReference type="EC" id="2.7.11.1" evidence="3"/>
<dbReference type="PROSITE" id="PS00108">
    <property type="entry name" value="PROTEIN_KINASE_ST"/>
    <property type="match status" value="1"/>
</dbReference>
<reference evidence="15 16" key="1">
    <citation type="journal article" date="2018" name="Nat. Ecol. Evol.">
        <title>Pezizomycetes genomes reveal the molecular basis of ectomycorrhizal truffle lifestyle.</title>
        <authorList>
            <person name="Murat C."/>
            <person name="Payen T."/>
            <person name="Noel B."/>
            <person name="Kuo A."/>
            <person name="Morin E."/>
            <person name="Chen J."/>
            <person name="Kohler A."/>
            <person name="Krizsan K."/>
            <person name="Balestrini R."/>
            <person name="Da Silva C."/>
            <person name="Montanini B."/>
            <person name="Hainaut M."/>
            <person name="Levati E."/>
            <person name="Barry K.W."/>
            <person name="Belfiori B."/>
            <person name="Cichocki N."/>
            <person name="Clum A."/>
            <person name="Dockter R.B."/>
            <person name="Fauchery L."/>
            <person name="Guy J."/>
            <person name="Iotti M."/>
            <person name="Le Tacon F."/>
            <person name="Lindquist E.A."/>
            <person name="Lipzen A."/>
            <person name="Malagnac F."/>
            <person name="Mello A."/>
            <person name="Molinier V."/>
            <person name="Miyauchi S."/>
            <person name="Poulain J."/>
            <person name="Riccioni C."/>
            <person name="Rubini A."/>
            <person name="Sitrit Y."/>
            <person name="Splivallo R."/>
            <person name="Traeger S."/>
            <person name="Wang M."/>
            <person name="Zifcakova L."/>
            <person name="Wipf D."/>
            <person name="Zambonelli A."/>
            <person name="Paolocci F."/>
            <person name="Nowrousian M."/>
            <person name="Ottonello S."/>
            <person name="Baldrian P."/>
            <person name="Spatafora J.W."/>
            <person name="Henrissat B."/>
            <person name="Nagy L.G."/>
            <person name="Aury J.M."/>
            <person name="Wincker P."/>
            <person name="Grigoriev I.V."/>
            <person name="Bonfante P."/>
            <person name="Martin F.M."/>
        </authorList>
    </citation>
    <scope>NUCLEOTIDE SEQUENCE [LARGE SCALE GENOMIC DNA]</scope>
    <source>
        <strain evidence="15 16">120613-1</strain>
    </source>
</reference>
<feature type="region of interest" description="Disordered" evidence="13">
    <location>
        <begin position="479"/>
        <end position="549"/>
    </location>
</feature>
<evidence type="ECO:0000256" key="2">
    <source>
        <dbReference type="ARBA" id="ARBA00006234"/>
    </source>
</evidence>
<dbReference type="Proteomes" id="UP000276215">
    <property type="component" value="Unassembled WGS sequence"/>
</dbReference>
<keyword evidence="8" id="KW-0067">ATP-binding</keyword>
<organism evidence="15 16">
    <name type="scientific">Choiromyces venosus 120613-1</name>
    <dbReference type="NCBI Taxonomy" id="1336337"/>
    <lineage>
        <taxon>Eukaryota</taxon>
        <taxon>Fungi</taxon>
        <taxon>Dikarya</taxon>
        <taxon>Ascomycota</taxon>
        <taxon>Pezizomycotina</taxon>
        <taxon>Pezizomycetes</taxon>
        <taxon>Pezizales</taxon>
        <taxon>Tuberaceae</taxon>
        <taxon>Choiromyces</taxon>
    </lineage>
</organism>
<comment type="similarity">
    <text evidence="2">Belongs to the protein kinase superfamily. CAMK Ser/Thr protein kinase family. SNF1 subfamily.</text>
</comment>
<comment type="catalytic activity">
    <reaction evidence="12">
        <text>L-seryl-[protein] + ATP = O-phospho-L-seryl-[protein] + ADP + H(+)</text>
        <dbReference type="Rhea" id="RHEA:17989"/>
        <dbReference type="Rhea" id="RHEA-COMP:9863"/>
        <dbReference type="Rhea" id="RHEA-COMP:11604"/>
        <dbReference type="ChEBI" id="CHEBI:15378"/>
        <dbReference type="ChEBI" id="CHEBI:29999"/>
        <dbReference type="ChEBI" id="CHEBI:30616"/>
        <dbReference type="ChEBI" id="CHEBI:83421"/>
        <dbReference type="ChEBI" id="CHEBI:456216"/>
        <dbReference type="EC" id="2.7.11.1"/>
    </reaction>
</comment>
<accession>A0A3N4JNJ3</accession>
<evidence type="ECO:0000256" key="9">
    <source>
        <dbReference type="ARBA" id="ARBA00023242"/>
    </source>
</evidence>
<dbReference type="Gene3D" id="1.10.8.10">
    <property type="entry name" value="DNA helicase RuvA subunit, C-terminal domain"/>
    <property type="match status" value="1"/>
</dbReference>
<name>A0A3N4JNJ3_9PEZI</name>
<comment type="subcellular location">
    <subcellularLocation>
        <location evidence="1">Nucleus</location>
    </subcellularLocation>
</comment>
<evidence type="ECO:0000256" key="12">
    <source>
        <dbReference type="ARBA" id="ARBA00048679"/>
    </source>
</evidence>
<dbReference type="SMART" id="SM00220">
    <property type="entry name" value="S_TKc"/>
    <property type="match status" value="1"/>
</dbReference>
<keyword evidence="16" id="KW-1185">Reference proteome</keyword>
<dbReference type="GO" id="GO:0005634">
    <property type="term" value="C:nucleus"/>
    <property type="evidence" value="ECO:0007669"/>
    <property type="project" value="UniProtKB-SubCell"/>
</dbReference>
<dbReference type="InterPro" id="IPR011009">
    <property type="entry name" value="Kinase-like_dom_sf"/>
</dbReference>
<dbReference type="PANTHER" id="PTHR24346:SF110">
    <property type="entry name" value="NON-SPECIFIC SERINE_THREONINE PROTEIN KINASE"/>
    <property type="match status" value="1"/>
</dbReference>
<dbReference type="GO" id="GO:0035556">
    <property type="term" value="P:intracellular signal transduction"/>
    <property type="evidence" value="ECO:0007669"/>
    <property type="project" value="TreeGrafter"/>
</dbReference>
<keyword evidence="4" id="KW-0723">Serine/threonine-protein kinase</keyword>
<feature type="compositionally biased region" description="Basic and acidic residues" evidence="13">
    <location>
        <begin position="512"/>
        <end position="527"/>
    </location>
</feature>
<evidence type="ECO:0000256" key="8">
    <source>
        <dbReference type="ARBA" id="ARBA00022840"/>
    </source>
</evidence>
<feature type="region of interest" description="Disordered" evidence="13">
    <location>
        <begin position="368"/>
        <end position="451"/>
    </location>
</feature>
<feature type="compositionally biased region" description="Low complexity" evidence="13">
    <location>
        <begin position="564"/>
        <end position="577"/>
    </location>
</feature>
<dbReference type="InterPro" id="IPR008271">
    <property type="entry name" value="Ser/Thr_kinase_AS"/>
</dbReference>
<dbReference type="Gene3D" id="1.10.510.10">
    <property type="entry name" value="Transferase(Phosphotransferase) domain 1"/>
    <property type="match status" value="2"/>
</dbReference>
<feature type="domain" description="Protein kinase" evidence="14">
    <location>
        <begin position="1"/>
        <end position="180"/>
    </location>
</feature>
<dbReference type="STRING" id="1336337.A0A3N4JNJ3"/>
<dbReference type="Gene3D" id="3.30.310.80">
    <property type="entry name" value="Kinase associated domain 1, KA1"/>
    <property type="match status" value="2"/>
</dbReference>
<dbReference type="SUPFAM" id="SSF56112">
    <property type="entry name" value="Protein kinase-like (PK-like)"/>
    <property type="match status" value="1"/>
</dbReference>
<evidence type="ECO:0000256" key="3">
    <source>
        <dbReference type="ARBA" id="ARBA00012513"/>
    </source>
</evidence>
<feature type="region of interest" description="Disordered" evidence="13">
    <location>
        <begin position="290"/>
        <end position="356"/>
    </location>
</feature>
<dbReference type="InterPro" id="IPR028375">
    <property type="entry name" value="KA1/Ssp2_C"/>
</dbReference>
<dbReference type="GO" id="GO:0004674">
    <property type="term" value="F:protein serine/threonine kinase activity"/>
    <property type="evidence" value="ECO:0007669"/>
    <property type="project" value="UniProtKB-KW"/>
</dbReference>
<gene>
    <name evidence="15" type="ORF">L873DRAFT_1829805</name>
</gene>
<keyword evidence="6" id="KW-0547">Nucleotide-binding</keyword>
<sequence length="661" mass="73751">MAGRVEREIAYLQLLRHPHIIKLYTVITTPNDIIMVIEYAGGELFEYIVTNGKMTEDSARRFFQQIICAVEYCHRHKIVHRDLKPENLLLDDYLNVISGKLYAGPEVDVWSCGVILYVLLCGRLPFDDDYIPTLFKKIGQGNYSIPHFLSSEARNLIQRMLVVNPLSRITVADIRQDPWFNKGLPEYLRPPPEEFFNTGVDFSRLPTWKSIERGPAERLKGELHEAVVGKLGSTMGYAKDDVQDALNKEEPSAIKDAYMIVRENQMMIRDSRLSNAHNIKNFLAQSPPAWNSYLPSSPRHTPNPQTPNSPSFNAQTPQRTASPFALPGTKDGLGIAGVPEDVATPGDVGPSPSSSISILPTSLPAYHKAYMSGAPPPSPAPQAPSSPQVTPQQTRRSLRPVNTRIQSSSSSRIEGLTPLAPGHGHSHSSSSHAQQQQHAKRPRQTRWQFGIRSRNSPLEAVGCIYRALRKLGAEWELEECDDDDGEEGDSDSDSGGETPGEEYPNSDSESTSSREADAGDGRDRSEDWQQQQQNHTHIQQSTTKKRQQTIPTDPWIIHCRWRKSSSPSSPATGSSASIKRTSHPPTNPLGEEGLYVYMEIQLYQLEHNFYLVDFKCAGYERLKKTTAGTTAKKKVGFMPDSPFPFLELASRLIIQLAEATE</sequence>
<evidence type="ECO:0000256" key="1">
    <source>
        <dbReference type="ARBA" id="ARBA00004123"/>
    </source>
</evidence>
<evidence type="ECO:0000313" key="15">
    <source>
        <dbReference type="EMBL" id="RPA95454.1"/>
    </source>
</evidence>